<reference evidence="1" key="1">
    <citation type="submission" date="2018-04" db="EMBL/GenBank/DDBJ databases">
        <title>Transcriptome of Schizaphis graminum biotype I.</title>
        <authorList>
            <person name="Scully E.D."/>
            <person name="Geib S.M."/>
            <person name="Palmer N.A."/>
            <person name="Koch K."/>
            <person name="Bradshaw J."/>
            <person name="Heng-Moss T."/>
            <person name="Sarath G."/>
        </authorList>
    </citation>
    <scope>NUCLEOTIDE SEQUENCE</scope>
</reference>
<accession>A0A2S2NB58</accession>
<proteinExistence type="predicted"/>
<name>A0A2S2NB58_SCHGA</name>
<dbReference type="EMBL" id="GGMR01001397">
    <property type="protein sequence ID" value="MBY14016.1"/>
    <property type="molecule type" value="Transcribed_RNA"/>
</dbReference>
<evidence type="ECO:0000313" key="1">
    <source>
        <dbReference type="EMBL" id="MBY14016.1"/>
    </source>
</evidence>
<sequence>MPKNPYKQINNLSKSQKNRRLRVLQQASAVSDTCTVAKPISVDIVVSNSVASNPDNEINHANAKLFDEFIYCTSNSSSCSSSSNDYFKNEYLNECSKTDSNLSTKLKEWASEKYISANALTSLLHILTSCDPLDLITLPKDARTLMQTPKQPLISKQIGDSGEYAHFGIEIGLRKTFLKYSNSILKNVNSFKVFVNFDGVPLYKSSGSSLWPISCYIFEVKHDPFIIGSYFGTKEPTNVEAYLEDFVKEASYLTIHGLFINDRHMTFNIEGYICDAPARALVKCIKRHNAYFACEKCQVEGDHINNRMSFADISAPRRTDIDFAAGVYDDHCREKSPLLLIPGTKLVTQFPLDYLHLICLGTVRKMLYLWTKGPLNVRLSGVVVKNISYKLIELQKYISSDFARKPRALSELCHWKGTEFRLFILYIGPLVLKNMLSPNLYAHFMTLHTAIRILSSSKYVRYMVDYANDLLLHFVTQFGRLYGDEYISYNIHNLIHLAEDCQRYGHLDLFSTFPFENSFQVIKKKIKKSTNPLAQLRNREEERCNTPLINTKSYPILKKKNVNGPFIPGVEGVSYKQVHTEIFLLTIKKPNNCCIDNDGSILLIENITQSDDDIFLVCRKFLNVNDLFDRPLPSGNIGMFVCKNLSEFIPIKLNNIKTKALIIPIYIDENVDTFYVLTILH</sequence>
<dbReference type="AlphaFoldDB" id="A0A2S2NB58"/>
<dbReference type="PANTHER" id="PTHR33053">
    <property type="entry name" value="PROTEIN, PUTATIVE-RELATED"/>
    <property type="match status" value="1"/>
</dbReference>
<gene>
    <name evidence="1" type="ORF">g.153328</name>
</gene>
<protein>
    <recommendedName>
        <fullName evidence="2">DUF4218 domain-containing protein</fullName>
    </recommendedName>
</protein>
<evidence type="ECO:0008006" key="2">
    <source>
        <dbReference type="Google" id="ProtNLM"/>
    </source>
</evidence>
<organism evidence="1">
    <name type="scientific">Schizaphis graminum</name>
    <name type="common">Green bug aphid</name>
    <dbReference type="NCBI Taxonomy" id="13262"/>
    <lineage>
        <taxon>Eukaryota</taxon>
        <taxon>Metazoa</taxon>
        <taxon>Ecdysozoa</taxon>
        <taxon>Arthropoda</taxon>
        <taxon>Hexapoda</taxon>
        <taxon>Insecta</taxon>
        <taxon>Pterygota</taxon>
        <taxon>Neoptera</taxon>
        <taxon>Paraneoptera</taxon>
        <taxon>Hemiptera</taxon>
        <taxon>Sternorrhyncha</taxon>
        <taxon>Aphidomorpha</taxon>
        <taxon>Aphidoidea</taxon>
        <taxon>Aphididae</taxon>
        <taxon>Aphidini</taxon>
        <taxon>Schizaphis</taxon>
    </lineage>
</organism>